<dbReference type="InterPro" id="IPR016181">
    <property type="entry name" value="Acyl_CoA_acyltransferase"/>
</dbReference>
<dbReference type="EMBL" id="CP159925">
    <property type="protein sequence ID" value="XCO73337.1"/>
    <property type="molecule type" value="Genomic_DNA"/>
</dbReference>
<dbReference type="Pfam" id="PF13302">
    <property type="entry name" value="Acetyltransf_3"/>
    <property type="match status" value="1"/>
</dbReference>
<dbReference type="InterPro" id="IPR000182">
    <property type="entry name" value="GNAT_dom"/>
</dbReference>
<dbReference type="EC" id="2.3.1.57" evidence="4"/>
<keyword evidence="5" id="KW-1185">Reference proteome</keyword>
<dbReference type="AlphaFoldDB" id="A0AAU8MM24"/>
<dbReference type="Proteomes" id="UP001387215">
    <property type="component" value="Unassembled WGS sequence"/>
</dbReference>
<evidence type="ECO:0000256" key="1">
    <source>
        <dbReference type="SAM" id="MobiDB-lite"/>
    </source>
</evidence>
<protein>
    <submittedName>
        <fullName evidence="4">Spermidine N1-acetyltransferase</fullName>
        <ecNumber evidence="4">2.3.1.57</ecNumber>
    </submittedName>
</protein>
<dbReference type="Gene3D" id="3.40.630.30">
    <property type="match status" value="1"/>
</dbReference>
<feature type="region of interest" description="Disordered" evidence="1">
    <location>
        <begin position="1"/>
        <end position="21"/>
    </location>
</feature>
<keyword evidence="4" id="KW-0808">Transferase</keyword>
<gene>
    <name evidence="4" type="primary">speG</name>
    <name evidence="4" type="ORF">ABU614_13105</name>
    <name evidence="3" type="ORF">V2J18_06525</name>
</gene>
<dbReference type="SUPFAM" id="SSF55729">
    <property type="entry name" value="Acyl-CoA N-acyltransferases (Nat)"/>
    <property type="match status" value="1"/>
</dbReference>
<feature type="domain" description="N-acetyltransferase" evidence="2">
    <location>
        <begin position="26"/>
        <end position="187"/>
    </location>
</feature>
<evidence type="ECO:0000313" key="4">
    <source>
        <dbReference type="EMBL" id="XCO73337.1"/>
    </source>
</evidence>
<organism evidence="4">
    <name type="scientific">Lysobacter firmicutimachus</name>
    <dbReference type="NCBI Taxonomy" id="1792846"/>
    <lineage>
        <taxon>Bacteria</taxon>
        <taxon>Pseudomonadati</taxon>
        <taxon>Pseudomonadota</taxon>
        <taxon>Gammaproteobacteria</taxon>
        <taxon>Lysobacterales</taxon>
        <taxon>Lysobacteraceae</taxon>
        <taxon>Lysobacter</taxon>
    </lineage>
</organism>
<name>A0AAU8MM24_9GAMM</name>
<accession>A0AAU8MM24</accession>
<dbReference type="PANTHER" id="PTHR43415:SF6">
    <property type="entry name" value="SPERMIDINE N(1)-ACETYLTRANSFERASE"/>
    <property type="match status" value="1"/>
</dbReference>
<dbReference type="GO" id="GO:0004145">
    <property type="term" value="F:diamine N-acetyltransferase activity"/>
    <property type="evidence" value="ECO:0007669"/>
    <property type="project" value="UniProtKB-EC"/>
</dbReference>
<dbReference type="PROSITE" id="PS51186">
    <property type="entry name" value="GNAT"/>
    <property type="match status" value="1"/>
</dbReference>
<evidence type="ECO:0000313" key="5">
    <source>
        <dbReference type="Proteomes" id="UP001387215"/>
    </source>
</evidence>
<dbReference type="NCBIfam" id="NF011709">
    <property type="entry name" value="PRK15130.1"/>
    <property type="match status" value="1"/>
</dbReference>
<dbReference type="EMBL" id="JBANDL010000002">
    <property type="protein sequence ID" value="MEI2454330.1"/>
    <property type="molecule type" value="Genomic_DNA"/>
</dbReference>
<dbReference type="CDD" id="cd04301">
    <property type="entry name" value="NAT_SF"/>
    <property type="match status" value="1"/>
</dbReference>
<reference evidence="4" key="2">
    <citation type="submission" date="2024-06" db="EMBL/GenBank/DDBJ databases">
        <authorList>
            <person name="Li S."/>
        </authorList>
    </citation>
    <scope>NUCLEOTIDE SEQUENCE</scope>
    <source>
        <strain evidence="4">SR10</strain>
    </source>
</reference>
<dbReference type="RefSeq" id="WP_336131351.1">
    <property type="nucleotide sequence ID" value="NZ_CP159925.1"/>
</dbReference>
<evidence type="ECO:0000313" key="3">
    <source>
        <dbReference type="EMBL" id="MEI2454330.1"/>
    </source>
</evidence>
<dbReference type="PANTHER" id="PTHR43415">
    <property type="entry name" value="SPERMIDINE N(1)-ACETYLTRANSFERASE"/>
    <property type="match status" value="1"/>
</dbReference>
<keyword evidence="4" id="KW-0012">Acyltransferase</keyword>
<sequence>MNASPATETDTAGDSGEAGGASVPIVTLRPLERGDLHFVHVLNNNRSVMGYWFEEPYESFVELEELYRKHIHDQSERRFIVQDGGQERVGLVELVEIDHLHRRAEFLIMISPEQQRRGYARAATRLAINYAFRVLNLYKLYLLVDVDNTHAIRIYEEAGFRREGVLIDEFFSDGRYHDVVRMCLFQHQALGLGEDGPLSRRQRRD</sequence>
<reference evidence="3 5" key="1">
    <citation type="submission" date="2024-02" db="EMBL/GenBank/DDBJ databases">
        <title>Lysobacter Genome Sequencing and Mining.</title>
        <authorList>
            <person name="Bierman J."/>
            <person name="Walker M.C."/>
        </authorList>
    </citation>
    <scope>NUCLEOTIDE SEQUENCE [LARGE SCALE GENOMIC DNA]</scope>
    <source>
        <strain evidence="3 5">PB6250</strain>
    </source>
</reference>
<proteinExistence type="predicted"/>
<feature type="compositionally biased region" description="Polar residues" evidence="1">
    <location>
        <begin position="1"/>
        <end position="12"/>
    </location>
</feature>
<evidence type="ECO:0000259" key="2">
    <source>
        <dbReference type="PROSITE" id="PS51186"/>
    </source>
</evidence>